<evidence type="ECO:0000313" key="2">
    <source>
        <dbReference type="Proteomes" id="UP000235388"/>
    </source>
</evidence>
<name>A0A2N5UH43_9BASI</name>
<evidence type="ECO:0000313" key="1">
    <source>
        <dbReference type="EMBL" id="PLW37058.1"/>
    </source>
</evidence>
<accession>A0A2N5UH43</accession>
<sequence length="284" mass="31765">MSATMALGLGQNLKRVWCVLHMGRGDPSAIVEMRPLGKNKIEDFEEGPQDEDDWMDALAVTPVCLRIALTVDNQIGHIPLSEADPHFQMERAREVAFGFPTCKCSNCKTEAANNILNIVQQMSNENFDQMLSAPLTVRKDDSIVTIVRKKKSQKQKSTCHLHGSASLNLDNFLVQCFYGFYMSIFESSPEFPASDLFGINNAQELVESLDEISGNGTHDIRHLEKVIGGEFFPGNVLSLSNGITNWYLGNYFQTVLDEQSAHEAFIIAEEKQIREEIQFAAEDV</sequence>
<proteinExistence type="predicted"/>
<dbReference type="OrthoDB" id="4502122at2759"/>
<dbReference type="Proteomes" id="UP000235388">
    <property type="component" value="Unassembled WGS sequence"/>
</dbReference>
<protein>
    <submittedName>
        <fullName evidence="1">Uncharacterized protein</fullName>
    </submittedName>
</protein>
<keyword evidence="2" id="KW-1185">Reference proteome</keyword>
<gene>
    <name evidence="1" type="ORF">PCANC_16289</name>
</gene>
<organism evidence="1 2">
    <name type="scientific">Puccinia coronata f. sp. avenae</name>
    <dbReference type="NCBI Taxonomy" id="200324"/>
    <lineage>
        <taxon>Eukaryota</taxon>
        <taxon>Fungi</taxon>
        <taxon>Dikarya</taxon>
        <taxon>Basidiomycota</taxon>
        <taxon>Pucciniomycotina</taxon>
        <taxon>Pucciniomycetes</taxon>
        <taxon>Pucciniales</taxon>
        <taxon>Pucciniaceae</taxon>
        <taxon>Puccinia</taxon>
    </lineage>
</organism>
<dbReference type="EMBL" id="PGCJ01000229">
    <property type="protein sequence ID" value="PLW37058.1"/>
    <property type="molecule type" value="Genomic_DNA"/>
</dbReference>
<comment type="caution">
    <text evidence="1">The sequence shown here is derived from an EMBL/GenBank/DDBJ whole genome shotgun (WGS) entry which is preliminary data.</text>
</comment>
<dbReference type="AlphaFoldDB" id="A0A2N5UH43"/>
<reference evidence="1 2" key="1">
    <citation type="submission" date="2017-11" db="EMBL/GenBank/DDBJ databases">
        <title>De novo assembly and phasing of dikaryotic genomes from two isolates of Puccinia coronata f. sp. avenae, the causal agent of oat crown rust.</title>
        <authorList>
            <person name="Miller M.E."/>
            <person name="Zhang Y."/>
            <person name="Omidvar V."/>
            <person name="Sperschneider J."/>
            <person name="Schwessinger B."/>
            <person name="Raley C."/>
            <person name="Palmer J.M."/>
            <person name="Garnica D."/>
            <person name="Upadhyaya N."/>
            <person name="Rathjen J."/>
            <person name="Taylor J.M."/>
            <person name="Park R.F."/>
            <person name="Dodds P.N."/>
            <person name="Hirsch C.D."/>
            <person name="Kianian S.F."/>
            <person name="Figueroa M."/>
        </authorList>
    </citation>
    <scope>NUCLEOTIDE SEQUENCE [LARGE SCALE GENOMIC DNA]</scope>
    <source>
        <strain evidence="1">12NC29</strain>
    </source>
</reference>